<dbReference type="PANTHER" id="PTHR47964:SF1">
    <property type="entry name" value="ATP-DEPENDENT DNA HELICASE HOMOLOG RECG, CHLOROPLASTIC"/>
    <property type="match status" value="1"/>
</dbReference>
<dbReference type="InterPro" id="IPR036101">
    <property type="entry name" value="CarD-like/TRCF_RID_sf"/>
</dbReference>
<comment type="function">
    <text evidence="13">Couples transcription and DNA repair by recognizing RNA polymerase (RNAP) stalled at DNA lesions. Mediates ATP-dependent release of RNAP and its truncated transcript from the DNA, and recruitment of nucleotide excision repair machinery to the damaged site.</text>
</comment>
<dbReference type="CDD" id="cd17991">
    <property type="entry name" value="DEXHc_TRCF"/>
    <property type="match status" value="1"/>
</dbReference>
<evidence type="ECO:0000256" key="9">
    <source>
        <dbReference type="ARBA" id="ARBA00023204"/>
    </source>
</evidence>
<reference evidence="16 17" key="1">
    <citation type="journal article" date="2013" name="Genome Announc.">
        <title>Draft genome sequences for three mercury-methylating, sulfate-reducing bacteria.</title>
        <authorList>
            <person name="Brown S.D."/>
            <person name="Hurt R.A.Jr."/>
            <person name="Gilmour C.C."/>
            <person name="Elias D.A."/>
        </authorList>
    </citation>
    <scope>NUCLEOTIDE SEQUENCE [LARGE SCALE GENOMIC DNA]</scope>
    <source>
        <strain evidence="16 17">DSM 2059</strain>
    </source>
</reference>
<dbReference type="InterPro" id="IPR048635">
    <property type="entry name" value="MFD_D3"/>
</dbReference>
<keyword evidence="6" id="KW-0347">Helicase</keyword>
<dbReference type="InterPro" id="IPR001650">
    <property type="entry name" value="Helicase_C-like"/>
</dbReference>
<dbReference type="GO" id="GO:0006355">
    <property type="term" value="P:regulation of DNA-templated transcription"/>
    <property type="evidence" value="ECO:0007669"/>
    <property type="project" value="UniProtKB-UniRule"/>
</dbReference>
<comment type="caution">
    <text evidence="16">The sequence shown here is derived from an EMBL/GenBank/DDBJ whole genome shotgun (WGS) entry which is preliminary data.</text>
</comment>
<dbReference type="eggNOG" id="COG1197">
    <property type="taxonomic scope" value="Bacteria"/>
</dbReference>
<keyword evidence="17" id="KW-1185">Reference proteome</keyword>
<evidence type="ECO:0000256" key="8">
    <source>
        <dbReference type="ARBA" id="ARBA00023125"/>
    </source>
</evidence>
<dbReference type="SMART" id="SM00487">
    <property type="entry name" value="DEXDc"/>
    <property type="match status" value="1"/>
</dbReference>
<dbReference type="Pfam" id="PF02559">
    <property type="entry name" value="CarD_TRCF_RID"/>
    <property type="match status" value="1"/>
</dbReference>
<dbReference type="Gene3D" id="3.40.50.11140">
    <property type="match status" value="1"/>
</dbReference>
<dbReference type="InterPro" id="IPR005118">
    <property type="entry name" value="TRCF_C"/>
</dbReference>
<gene>
    <name evidence="13" type="primary">mfd</name>
    <name evidence="16" type="ORF">dsmv_3053</name>
</gene>
<dbReference type="Pfam" id="PF17757">
    <property type="entry name" value="UvrB_inter"/>
    <property type="match status" value="1"/>
</dbReference>
<comment type="similarity">
    <text evidence="10 13">In the N-terminal section; belongs to the UvrB family.</text>
</comment>
<dbReference type="PANTHER" id="PTHR47964">
    <property type="entry name" value="ATP-DEPENDENT DNA HELICASE HOMOLOG RECG, CHLOROPLASTIC"/>
    <property type="match status" value="1"/>
</dbReference>
<evidence type="ECO:0000256" key="13">
    <source>
        <dbReference type="HAMAP-Rule" id="MF_00969"/>
    </source>
</evidence>
<dbReference type="SUPFAM" id="SSF52540">
    <property type="entry name" value="P-loop containing nucleoside triphosphate hydrolases"/>
    <property type="match status" value="4"/>
</dbReference>
<dbReference type="Pfam" id="PF00270">
    <property type="entry name" value="DEAD"/>
    <property type="match status" value="1"/>
</dbReference>
<dbReference type="EMBL" id="ATHJ01000103">
    <property type="protein sequence ID" value="EPR37279.1"/>
    <property type="molecule type" value="Genomic_DNA"/>
</dbReference>
<dbReference type="RefSeq" id="WP_020878120.1">
    <property type="nucleotide sequence ID" value="NZ_ATHJ01000103.1"/>
</dbReference>
<keyword evidence="5 13" id="KW-0378">Hydrolase</keyword>
<evidence type="ECO:0000256" key="11">
    <source>
        <dbReference type="ARBA" id="ARBA00061399"/>
    </source>
</evidence>
<dbReference type="SMART" id="SM01058">
    <property type="entry name" value="CarD_TRCF"/>
    <property type="match status" value="1"/>
</dbReference>
<keyword evidence="4 13" id="KW-0227">DNA damage</keyword>
<dbReference type="HAMAP" id="MF_00969">
    <property type="entry name" value="TRCF"/>
    <property type="match status" value="1"/>
</dbReference>
<dbReference type="Gene3D" id="3.90.1150.50">
    <property type="entry name" value="Transcription-repair-coupling factor, D7 domain"/>
    <property type="match status" value="1"/>
</dbReference>
<dbReference type="InterPro" id="IPR003711">
    <property type="entry name" value="CarD-like/TRCF_RID"/>
</dbReference>
<evidence type="ECO:0000259" key="14">
    <source>
        <dbReference type="PROSITE" id="PS51192"/>
    </source>
</evidence>
<dbReference type="GO" id="GO:0016787">
    <property type="term" value="F:hydrolase activity"/>
    <property type="evidence" value="ECO:0007669"/>
    <property type="project" value="UniProtKB-KW"/>
</dbReference>
<evidence type="ECO:0000256" key="4">
    <source>
        <dbReference type="ARBA" id="ARBA00022763"/>
    </source>
</evidence>
<keyword evidence="7 13" id="KW-0067">ATP-binding</keyword>
<dbReference type="Pfam" id="PF03461">
    <property type="entry name" value="TRCF"/>
    <property type="match status" value="1"/>
</dbReference>
<dbReference type="InterPro" id="IPR011545">
    <property type="entry name" value="DEAD/DEAH_box_helicase_dom"/>
</dbReference>
<evidence type="ECO:0000313" key="16">
    <source>
        <dbReference type="EMBL" id="EPR37279.1"/>
    </source>
</evidence>
<dbReference type="AlphaFoldDB" id="S7UTC9"/>
<evidence type="ECO:0000256" key="7">
    <source>
        <dbReference type="ARBA" id="ARBA00022840"/>
    </source>
</evidence>
<evidence type="ECO:0000259" key="15">
    <source>
        <dbReference type="PROSITE" id="PS51194"/>
    </source>
</evidence>
<keyword evidence="3 13" id="KW-0547">Nucleotide-binding</keyword>
<feature type="domain" description="Helicase C-terminal" evidence="15">
    <location>
        <begin position="812"/>
        <end position="978"/>
    </location>
</feature>
<evidence type="ECO:0000256" key="1">
    <source>
        <dbReference type="ARBA" id="ARBA00004496"/>
    </source>
</evidence>
<evidence type="ECO:0000313" key="17">
    <source>
        <dbReference type="Proteomes" id="UP000014977"/>
    </source>
</evidence>
<dbReference type="SUPFAM" id="SSF143517">
    <property type="entry name" value="TRCF domain-like"/>
    <property type="match status" value="1"/>
</dbReference>
<comment type="similarity">
    <text evidence="11 13">In the C-terminal section; belongs to the helicase family. RecG subfamily.</text>
</comment>
<dbReference type="InterPro" id="IPR047112">
    <property type="entry name" value="RecG/Mfd"/>
</dbReference>
<dbReference type="FunFam" id="3.40.50.300:FF:000546">
    <property type="entry name" value="Transcription-repair-coupling factor"/>
    <property type="match status" value="1"/>
</dbReference>
<dbReference type="InterPro" id="IPR041471">
    <property type="entry name" value="UvrB_inter"/>
</dbReference>
<dbReference type="STRING" id="897.B2D07_06080"/>
<accession>S7UTC9</accession>
<dbReference type="Pfam" id="PF21132">
    <property type="entry name" value="MFD_D3"/>
    <property type="match status" value="1"/>
</dbReference>
<dbReference type="GO" id="GO:0000716">
    <property type="term" value="P:transcription-coupled nucleotide-excision repair, DNA damage recognition"/>
    <property type="evidence" value="ECO:0007669"/>
    <property type="project" value="UniProtKB-UniRule"/>
</dbReference>
<dbReference type="Gene3D" id="3.40.50.11180">
    <property type="match status" value="1"/>
</dbReference>
<feature type="domain" description="Helicase ATP-binding" evidence="14">
    <location>
        <begin position="642"/>
        <end position="803"/>
    </location>
</feature>
<proteinExistence type="inferred from homology"/>
<dbReference type="PROSITE" id="PS51194">
    <property type="entry name" value="HELICASE_CTER"/>
    <property type="match status" value="1"/>
</dbReference>
<dbReference type="Gene3D" id="2.40.10.170">
    <property type="match status" value="1"/>
</dbReference>
<dbReference type="InterPro" id="IPR004576">
    <property type="entry name" value="Mfd"/>
</dbReference>
<evidence type="ECO:0000256" key="2">
    <source>
        <dbReference type="ARBA" id="ARBA00022490"/>
    </source>
</evidence>
<dbReference type="InterPro" id="IPR027417">
    <property type="entry name" value="P-loop_NTPase"/>
</dbReference>
<sequence>MLMKQNQEKISIDTIISRIGKNTAAECAGLPAPCKAYLIGRIFREKPVPITVVLPSARDAERFIEDFSFFFGDTDQNLLYFAPYNLSPFKFVAYHNSTTAERLRTLYRQTVDRLPHIMVTTIDALQRRLIPKSALTDFAELIMVGEELDRDQLTAKLIAGGYTQTAVVEEPGDFCVRGGIIDIFSPTYPEPVRIEMFGDLVESLRFFSSTNQRTRHAVEEVVILPAKEAILKPDKINDIIAGIRKQANRLNIPAGRTRELIDNIKTKGHFPGIEGLLPLVYPRLDTLFEYIPPDTLFVLAEPAELRTAAEEALTQAAESFAAANADNRICVAPRELYLEWADIRERLAGRRRLDLRLLPLTASSGSDMAARYHFSISDTTFFREKLVRTRESEQPFSPLPDWIGEQRKNDLTTVFVCDNKARASRLTALLAPYGIAPTSLEAFPETRKVKGGVYLLKGRLSSGFTWPSEAFSVVAEKDIFGPSAPRRKTPPRKVRTELLSLEELKTGDLVVHSEHGIGRYQGLKKLTLNRMANDFLEILYKDDDKLYLPVDRMNAIQKYMGIDGIEPILDKMGGNSWNAVKSNVKKSVEKIAGDLLNIYAERSVNKGFAFNLATVDLAEFEAGFPFDETPDQTRAIEDVLDDMRRETAMDRLICGDVGYGKTEVALRAAYVAVFNQKQVAILVPTTVLAEQHFETFSQRFQNYPINIACLSRFRSMKEQRTIVEGVAAGSVDIVIGTHRLLQKDIAFRDLGLIILDEEQRFGVKHKERLKSFRSTVDVLALTATPIPRTLHMSLTGIRDISVISTPPEQRRPIITYISELEDSIIRDAVRKELKRKGQIFFVHNNIQTIDRMADRLRKIVPEARLDIAHGRMGEDLLEKVMLRFLYQEIDMLICTTIIESGLDVPAANTILVNHADRLGLAQIYQLRGRVGRGEEQAFAYLFIPEESSLSKDAQKRLKVLMEHSDLGSGFQIAMSDLKIRGGGTILGASQSGHIAAVGYDMFLKLMEDAVAELKGEPISTPLEPEINIPMSFFISEGYIPDIDQRLNTYRRLSKMSTLKEISDFRTELIDRFGSMPDETGNLLLKMMLKILATKAGVKRLDFLENALSIHFSEAHQKNPFGIVDLITERSDRFTFTPDQILKVKLSGHSIGSRLTQTKNILKEITRRVNG</sequence>
<dbReference type="OrthoDB" id="9804325at2"/>
<dbReference type="InterPro" id="IPR037235">
    <property type="entry name" value="TRCF-like_C_D7"/>
</dbReference>
<dbReference type="SUPFAM" id="SSF141259">
    <property type="entry name" value="CarD-like"/>
    <property type="match status" value="1"/>
</dbReference>
<organism evidence="16 17">
    <name type="scientific">Desulfococcus multivorans DSM 2059</name>
    <dbReference type="NCBI Taxonomy" id="1121405"/>
    <lineage>
        <taxon>Bacteria</taxon>
        <taxon>Pseudomonadati</taxon>
        <taxon>Thermodesulfobacteriota</taxon>
        <taxon>Desulfobacteria</taxon>
        <taxon>Desulfobacterales</taxon>
        <taxon>Desulfococcaceae</taxon>
        <taxon>Desulfococcus</taxon>
    </lineage>
</organism>
<keyword evidence="8 13" id="KW-0238">DNA-binding</keyword>
<protein>
    <recommendedName>
        <fullName evidence="12 13">Transcription-repair-coupling factor</fullName>
        <shortName evidence="13">TRCF</shortName>
        <ecNumber evidence="13">3.6.4.-</ecNumber>
    </recommendedName>
</protein>
<dbReference type="GO" id="GO:0003678">
    <property type="term" value="F:DNA helicase activity"/>
    <property type="evidence" value="ECO:0007669"/>
    <property type="project" value="TreeGrafter"/>
</dbReference>
<dbReference type="PROSITE" id="PS51192">
    <property type="entry name" value="HELICASE_ATP_BIND_1"/>
    <property type="match status" value="1"/>
</dbReference>
<dbReference type="Pfam" id="PF00271">
    <property type="entry name" value="Helicase_C"/>
    <property type="match status" value="1"/>
</dbReference>
<dbReference type="SMART" id="SM00490">
    <property type="entry name" value="HELICc"/>
    <property type="match status" value="1"/>
</dbReference>
<dbReference type="PATRIC" id="fig|1121405.3.peg.3143"/>
<evidence type="ECO:0000256" key="12">
    <source>
        <dbReference type="ARBA" id="ARBA00070128"/>
    </source>
</evidence>
<dbReference type="Gene3D" id="3.30.2060.10">
    <property type="entry name" value="Penicillin-binding protein 1b domain"/>
    <property type="match status" value="1"/>
</dbReference>
<dbReference type="GO" id="GO:0005737">
    <property type="term" value="C:cytoplasm"/>
    <property type="evidence" value="ECO:0007669"/>
    <property type="project" value="UniProtKB-SubCell"/>
</dbReference>
<dbReference type="InterPro" id="IPR014001">
    <property type="entry name" value="Helicase_ATP-bd"/>
</dbReference>
<evidence type="ECO:0000256" key="3">
    <source>
        <dbReference type="ARBA" id="ARBA00022741"/>
    </source>
</evidence>
<evidence type="ECO:0000256" key="5">
    <source>
        <dbReference type="ARBA" id="ARBA00022801"/>
    </source>
</evidence>
<keyword evidence="9 13" id="KW-0234">DNA repair</keyword>
<dbReference type="EC" id="3.6.4.-" evidence="13"/>
<name>S7UTC9_DESML</name>
<dbReference type="NCBIfam" id="TIGR00580">
    <property type="entry name" value="mfd"/>
    <property type="match status" value="1"/>
</dbReference>
<comment type="subcellular location">
    <subcellularLocation>
        <location evidence="1 13">Cytoplasm</location>
    </subcellularLocation>
</comment>
<dbReference type="SMART" id="SM00982">
    <property type="entry name" value="TRCF"/>
    <property type="match status" value="1"/>
</dbReference>
<dbReference type="Gene3D" id="3.40.50.300">
    <property type="entry name" value="P-loop containing nucleotide triphosphate hydrolases"/>
    <property type="match status" value="2"/>
</dbReference>
<dbReference type="Proteomes" id="UP000014977">
    <property type="component" value="Unassembled WGS sequence"/>
</dbReference>
<evidence type="ECO:0000256" key="10">
    <source>
        <dbReference type="ARBA" id="ARBA00061104"/>
    </source>
</evidence>
<keyword evidence="2 13" id="KW-0963">Cytoplasm</keyword>
<dbReference type="GO" id="GO:0005524">
    <property type="term" value="F:ATP binding"/>
    <property type="evidence" value="ECO:0007669"/>
    <property type="project" value="UniProtKB-UniRule"/>
</dbReference>
<dbReference type="GO" id="GO:0003684">
    <property type="term" value="F:damaged DNA binding"/>
    <property type="evidence" value="ECO:0007669"/>
    <property type="project" value="InterPro"/>
</dbReference>
<evidence type="ECO:0000256" key="6">
    <source>
        <dbReference type="ARBA" id="ARBA00022806"/>
    </source>
</evidence>